<keyword evidence="1" id="KW-0472">Membrane</keyword>
<dbReference type="STRING" id="1873176.BFN67_12865"/>
<gene>
    <name evidence="3" type="ORF">BFN67_12865</name>
</gene>
<dbReference type="EMBL" id="MDET01000005">
    <property type="protein sequence ID" value="OQM76792.1"/>
    <property type="molecule type" value="Genomic_DNA"/>
</dbReference>
<feature type="transmembrane region" description="Helical" evidence="1">
    <location>
        <begin position="73"/>
        <end position="93"/>
    </location>
</feature>
<accession>A0A1V8RUD4</accession>
<feature type="transmembrane region" description="Helical" evidence="1">
    <location>
        <begin position="155"/>
        <end position="175"/>
    </location>
</feature>
<feature type="transmembrane region" description="Helical" evidence="1">
    <location>
        <begin position="228"/>
        <end position="248"/>
    </location>
</feature>
<comment type="caution">
    <text evidence="3">The sequence shown here is derived from an EMBL/GenBank/DDBJ whole genome shotgun (WGS) entry which is preliminary data.</text>
</comment>
<keyword evidence="1" id="KW-0812">Transmembrane</keyword>
<feature type="transmembrane region" description="Helical" evidence="1">
    <location>
        <begin position="206"/>
        <end position="222"/>
    </location>
</feature>
<evidence type="ECO:0000256" key="1">
    <source>
        <dbReference type="SAM" id="Phobius"/>
    </source>
</evidence>
<protein>
    <recommendedName>
        <fullName evidence="2">DUF2157 domain-containing protein</fullName>
    </recommendedName>
</protein>
<dbReference type="AlphaFoldDB" id="A0A1V8RUD4"/>
<feature type="transmembrane region" description="Helical" evidence="1">
    <location>
        <begin position="105"/>
        <end position="125"/>
    </location>
</feature>
<dbReference type="Proteomes" id="UP000191905">
    <property type="component" value="Unassembled WGS sequence"/>
</dbReference>
<reference evidence="3 4" key="1">
    <citation type="journal article" date="2016" name="Int. J. Syst. Evol. Microbiol.">
        <title>Pseudaminobacter manganicus sp. nov., isolated from sludge of a manganese mine.</title>
        <authorList>
            <person name="Li J."/>
            <person name="Huang J."/>
            <person name="Liao S."/>
            <person name="Wang G."/>
        </authorList>
    </citation>
    <scope>NUCLEOTIDE SEQUENCE [LARGE SCALE GENOMIC DNA]</scope>
    <source>
        <strain evidence="3 4">JH-7</strain>
    </source>
</reference>
<feature type="transmembrane region" description="Helical" evidence="1">
    <location>
        <begin position="181"/>
        <end position="199"/>
    </location>
</feature>
<dbReference type="Pfam" id="PF09925">
    <property type="entry name" value="DUF2157"/>
    <property type="match status" value="1"/>
</dbReference>
<feature type="transmembrane region" description="Helical" evidence="1">
    <location>
        <begin position="310"/>
        <end position="328"/>
    </location>
</feature>
<dbReference type="InterPro" id="IPR018677">
    <property type="entry name" value="DUF2157"/>
</dbReference>
<evidence type="ECO:0000313" key="4">
    <source>
        <dbReference type="Proteomes" id="UP000191905"/>
    </source>
</evidence>
<evidence type="ECO:0000259" key="2">
    <source>
        <dbReference type="Pfam" id="PF09925"/>
    </source>
</evidence>
<name>A0A1V8RUD4_9HYPH</name>
<dbReference type="RefSeq" id="WP_080918536.1">
    <property type="nucleotide sequence ID" value="NZ_MDET01000005.1"/>
</dbReference>
<feature type="transmembrane region" description="Helical" evidence="1">
    <location>
        <begin position="46"/>
        <end position="67"/>
    </location>
</feature>
<proteinExistence type="predicted"/>
<organism evidence="3 4">
    <name type="scientific">Manganibacter manganicus</name>
    <dbReference type="NCBI Taxonomy" id="1873176"/>
    <lineage>
        <taxon>Bacteria</taxon>
        <taxon>Pseudomonadati</taxon>
        <taxon>Pseudomonadota</taxon>
        <taxon>Alphaproteobacteria</taxon>
        <taxon>Hyphomicrobiales</taxon>
        <taxon>Phyllobacteriaceae</taxon>
        <taxon>Manganibacter</taxon>
    </lineage>
</organism>
<feature type="domain" description="DUF2157" evidence="2">
    <location>
        <begin position="14"/>
        <end position="153"/>
    </location>
</feature>
<sequence>MGSYSTRVGRDIRRWADRGLIDAATADALSRDVAANERHPLNFGSILAMLAAVLFGAAILLFVAANWETIPRIVRVGLLFAIIFAGYVGGAVLKVRVHPALGEALWVVATAAFGGAIALIGQMYHLAGDESSALLTWCGGTVLAAILLRSNALTVIAVAIADAWFVIAVFGRFDLFRGLELPHPYVLIAIGLFIVSYWTRSQPARHLIVLSLIFYVLLLTIDDDRPDLAILLSVVSAAAFAVAVFAGPTAEVVVRLGGRLSLHALAGFLAGMFAIQFYRLDHGNFALAAALTLAGIVAALVLVGRQSRAVRWLAYLGFAFELCLIYAVTMQSMLGTAGFFLAAAIILAVLALAIARIEKRMKAPAIQGAA</sequence>
<keyword evidence="1" id="KW-1133">Transmembrane helix</keyword>
<feature type="transmembrane region" description="Helical" evidence="1">
    <location>
        <begin position="334"/>
        <end position="355"/>
    </location>
</feature>
<feature type="transmembrane region" description="Helical" evidence="1">
    <location>
        <begin position="285"/>
        <end position="303"/>
    </location>
</feature>
<evidence type="ECO:0000313" key="3">
    <source>
        <dbReference type="EMBL" id="OQM76792.1"/>
    </source>
</evidence>
<keyword evidence="4" id="KW-1185">Reference proteome</keyword>
<dbReference type="OrthoDB" id="7353197at2"/>